<name>A0ABN3FZ97_9ACTN</name>
<proteinExistence type="predicted"/>
<keyword evidence="7" id="KW-1185">Reference proteome</keyword>
<keyword evidence="3 4" id="KW-0067">ATP-binding</keyword>
<organism evidence="6 7">
    <name type="scientific">Dactylosporangium salmoneum</name>
    <dbReference type="NCBI Taxonomy" id="53361"/>
    <lineage>
        <taxon>Bacteria</taxon>
        <taxon>Bacillati</taxon>
        <taxon>Actinomycetota</taxon>
        <taxon>Actinomycetes</taxon>
        <taxon>Micromonosporales</taxon>
        <taxon>Micromonosporaceae</taxon>
        <taxon>Dactylosporangium</taxon>
    </lineage>
</organism>
<evidence type="ECO:0000256" key="2">
    <source>
        <dbReference type="ARBA" id="ARBA00022741"/>
    </source>
</evidence>
<gene>
    <name evidence="6" type="primary">lysX_1</name>
    <name evidence="6" type="ORF">GCM10010170_022710</name>
</gene>
<evidence type="ECO:0000313" key="7">
    <source>
        <dbReference type="Proteomes" id="UP001501444"/>
    </source>
</evidence>
<reference evidence="6 7" key="1">
    <citation type="journal article" date="2019" name="Int. J. Syst. Evol. Microbiol.">
        <title>The Global Catalogue of Microorganisms (GCM) 10K type strain sequencing project: providing services to taxonomists for standard genome sequencing and annotation.</title>
        <authorList>
            <consortium name="The Broad Institute Genomics Platform"/>
            <consortium name="The Broad Institute Genome Sequencing Center for Infectious Disease"/>
            <person name="Wu L."/>
            <person name="Ma J."/>
        </authorList>
    </citation>
    <scope>NUCLEOTIDE SEQUENCE [LARGE SCALE GENOMIC DNA]</scope>
    <source>
        <strain evidence="6 7">JCM 3272</strain>
    </source>
</reference>
<accession>A0ABN3FZ97</accession>
<evidence type="ECO:0000259" key="5">
    <source>
        <dbReference type="PROSITE" id="PS50975"/>
    </source>
</evidence>
<evidence type="ECO:0000313" key="6">
    <source>
        <dbReference type="EMBL" id="GAA2340077.1"/>
    </source>
</evidence>
<dbReference type="InterPro" id="IPR011761">
    <property type="entry name" value="ATP-grasp"/>
</dbReference>
<sequence>MKVAIVADRIGWEERRLIDAAGARGLAAFWLDDGDLCAGPAAEGVPPADLYLVRSRGYTRSAVLAGLLGDRDERVVNTAAAIAICQDKLATARALHAAGVPVPPFRVVLTRRDLARALGELGLPCVLKPILGGLGRRVLLIRDRDLADAAYDYVEQFAGGFDRVLLAQPFLPGGDERAFVVGGRVVAAYRRVAGSDWRANLATGGAAERIDADAELTALATAAAGATGAEIFALDVLRDAAGRRFVNEINHVPQFRGGAEATGVDLAAAVLDHLAGHRTVA</sequence>
<dbReference type="InterPro" id="IPR054562">
    <property type="entry name" value="LysX/ArgX_preATP_grasp"/>
</dbReference>
<dbReference type="PANTHER" id="PTHR21621:SF0">
    <property type="entry name" value="BETA-CITRYLGLUTAMATE SYNTHASE B-RELATED"/>
    <property type="match status" value="1"/>
</dbReference>
<dbReference type="NCBIfam" id="TIGR00768">
    <property type="entry name" value="rimK_fam"/>
    <property type="match status" value="1"/>
</dbReference>
<dbReference type="PANTHER" id="PTHR21621">
    <property type="entry name" value="RIBOSOMAL PROTEIN S6 MODIFICATION PROTEIN"/>
    <property type="match status" value="1"/>
</dbReference>
<evidence type="ECO:0000256" key="1">
    <source>
        <dbReference type="ARBA" id="ARBA00022723"/>
    </source>
</evidence>
<dbReference type="PROSITE" id="PS50975">
    <property type="entry name" value="ATP_GRASP"/>
    <property type="match status" value="1"/>
</dbReference>
<dbReference type="InterPro" id="IPR013651">
    <property type="entry name" value="ATP-grasp_RimK-type"/>
</dbReference>
<dbReference type="Gene3D" id="3.30.470.20">
    <property type="entry name" value="ATP-grasp fold, B domain"/>
    <property type="match status" value="1"/>
</dbReference>
<dbReference type="Gene3D" id="3.30.1490.20">
    <property type="entry name" value="ATP-grasp fold, A domain"/>
    <property type="match status" value="1"/>
</dbReference>
<keyword evidence="1" id="KW-0479">Metal-binding</keyword>
<dbReference type="Pfam" id="PF08443">
    <property type="entry name" value="RimK"/>
    <property type="match status" value="1"/>
</dbReference>
<dbReference type="EMBL" id="BAAARV010000019">
    <property type="protein sequence ID" value="GAA2340077.1"/>
    <property type="molecule type" value="Genomic_DNA"/>
</dbReference>
<comment type="caution">
    <text evidence="6">The sequence shown here is derived from an EMBL/GenBank/DDBJ whole genome shotgun (WGS) entry which is preliminary data.</text>
</comment>
<dbReference type="SUPFAM" id="SSF56059">
    <property type="entry name" value="Glutathione synthetase ATP-binding domain-like"/>
    <property type="match status" value="1"/>
</dbReference>
<dbReference type="SUPFAM" id="SSF52440">
    <property type="entry name" value="PreATP-grasp domain"/>
    <property type="match status" value="1"/>
</dbReference>
<dbReference type="InterPro" id="IPR013815">
    <property type="entry name" value="ATP_grasp_subdomain_1"/>
</dbReference>
<feature type="domain" description="ATP-grasp" evidence="5">
    <location>
        <begin position="92"/>
        <end position="275"/>
    </location>
</feature>
<dbReference type="InterPro" id="IPR016185">
    <property type="entry name" value="PreATP-grasp_dom_sf"/>
</dbReference>
<dbReference type="Pfam" id="PF22626">
    <property type="entry name" value="LysX_preATP_grasp"/>
    <property type="match status" value="1"/>
</dbReference>
<keyword evidence="2 4" id="KW-0547">Nucleotide-binding</keyword>
<dbReference type="Gene3D" id="3.40.50.20">
    <property type="match status" value="1"/>
</dbReference>
<evidence type="ECO:0000256" key="3">
    <source>
        <dbReference type="ARBA" id="ARBA00022840"/>
    </source>
</evidence>
<dbReference type="RefSeq" id="WP_344612270.1">
    <property type="nucleotide sequence ID" value="NZ_BAAARV010000019.1"/>
</dbReference>
<dbReference type="Proteomes" id="UP001501444">
    <property type="component" value="Unassembled WGS sequence"/>
</dbReference>
<evidence type="ECO:0000256" key="4">
    <source>
        <dbReference type="PROSITE-ProRule" id="PRU00409"/>
    </source>
</evidence>
<protein>
    <submittedName>
        <fullName evidence="6">Lysine biosynthesis protein LysX</fullName>
    </submittedName>
</protein>
<dbReference type="InterPro" id="IPR004666">
    <property type="entry name" value="Rp_bS6_RimK/Lys_biosynth_LsyX"/>
</dbReference>